<dbReference type="PANTHER" id="PTHR42815:SF2">
    <property type="entry name" value="FAD-BINDING, PUTATIVE (AFU_ORTHOLOGUE AFUA_6G07600)-RELATED"/>
    <property type="match status" value="1"/>
</dbReference>
<dbReference type="InterPro" id="IPR024029">
    <property type="entry name" value="Pyridox_Oxase_FMN-dep"/>
</dbReference>
<evidence type="ECO:0000313" key="3">
    <source>
        <dbReference type="Proteomes" id="UP000366945"/>
    </source>
</evidence>
<sequence length="214" mass="23637">MSQAPVEPIEPTELIKPIDLDQLYDPPSEMIVKGVMPNLLPFHIAYLKVATFFCLASGSAQGLDASPRGGEPGFVHALDEKTVAFADWPGNNRIASLRNLNEDSRIGMLFLFPGLEVFMRINGHGQISTSPDLLNRLKENERTPKTAIVVTIDEVLFHCGKAINRAKLWRPESQLARTAVPSLGEMKASLTGIDKAKAQEMDEGYYRAVRGDLY</sequence>
<dbReference type="NCBIfam" id="TIGR04025">
    <property type="entry name" value="PPOX_FMN_DR2398"/>
    <property type="match status" value="1"/>
</dbReference>
<protein>
    <submittedName>
        <fullName evidence="2">Pyridoxamine 5'-phosphate oxidase</fullName>
    </submittedName>
</protein>
<evidence type="ECO:0000313" key="2">
    <source>
        <dbReference type="EMBL" id="VVE27534.1"/>
    </source>
</evidence>
<dbReference type="OrthoDB" id="9796486at2"/>
<dbReference type="Pfam" id="PF01243">
    <property type="entry name" value="PNPOx_N"/>
    <property type="match status" value="1"/>
</dbReference>
<dbReference type="SUPFAM" id="SSF50475">
    <property type="entry name" value="FMN-binding split barrel"/>
    <property type="match status" value="1"/>
</dbReference>
<dbReference type="Gene3D" id="2.30.110.10">
    <property type="entry name" value="Electron Transport, Fmn-binding Protein, Chain A"/>
    <property type="match status" value="1"/>
</dbReference>
<dbReference type="RefSeq" id="WP_150680728.1">
    <property type="nucleotide sequence ID" value="NZ_CABPSK010000003.1"/>
</dbReference>
<dbReference type="InterPro" id="IPR012349">
    <property type="entry name" value="Split_barrel_FMN-bd"/>
</dbReference>
<dbReference type="PANTHER" id="PTHR42815">
    <property type="entry name" value="FAD-BINDING, PUTATIVE (AFU_ORTHOLOGUE AFUA_6G07600)-RELATED"/>
    <property type="match status" value="1"/>
</dbReference>
<dbReference type="EMBL" id="CABPSK010000003">
    <property type="protein sequence ID" value="VVE27534.1"/>
    <property type="molecule type" value="Genomic_DNA"/>
</dbReference>
<dbReference type="Proteomes" id="UP000366945">
    <property type="component" value="Unassembled WGS sequence"/>
</dbReference>
<name>A0A5E4WVD0_9BURK</name>
<proteinExistence type="predicted"/>
<gene>
    <name evidence="2" type="ORF">PPN31114_03476</name>
</gene>
<organism evidence="2 3">
    <name type="scientific">Pandoraea pneumonica</name>
    <dbReference type="NCBI Taxonomy" id="2508299"/>
    <lineage>
        <taxon>Bacteria</taxon>
        <taxon>Pseudomonadati</taxon>
        <taxon>Pseudomonadota</taxon>
        <taxon>Betaproteobacteria</taxon>
        <taxon>Burkholderiales</taxon>
        <taxon>Burkholderiaceae</taxon>
        <taxon>Pandoraea</taxon>
    </lineage>
</organism>
<dbReference type="AlphaFoldDB" id="A0A5E4WVD0"/>
<keyword evidence="3" id="KW-1185">Reference proteome</keyword>
<reference evidence="2 3" key="1">
    <citation type="submission" date="2019-08" db="EMBL/GenBank/DDBJ databases">
        <authorList>
            <person name="Peeters C."/>
        </authorList>
    </citation>
    <scope>NUCLEOTIDE SEQUENCE [LARGE SCALE GENOMIC DNA]</scope>
    <source>
        <strain evidence="2 3">LMG 31114</strain>
    </source>
</reference>
<evidence type="ECO:0000259" key="1">
    <source>
        <dbReference type="Pfam" id="PF01243"/>
    </source>
</evidence>
<feature type="domain" description="Pyridoxamine 5'-phosphate oxidase N-terminal" evidence="1">
    <location>
        <begin position="47"/>
        <end position="159"/>
    </location>
</feature>
<accession>A0A5E4WVD0</accession>
<dbReference type="GeneID" id="300405486"/>
<dbReference type="InterPro" id="IPR011576">
    <property type="entry name" value="Pyridox_Oxase_N"/>
</dbReference>